<organism evidence="8 9">
    <name type="scientific">Rhodopila globiformis</name>
    <name type="common">Rhodopseudomonas globiformis</name>
    <dbReference type="NCBI Taxonomy" id="1071"/>
    <lineage>
        <taxon>Bacteria</taxon>
        <taxon>Pseudomonadati</taxon>
        <taxon>Pseudomonadota</taxon>
        <taxon>Alphaproteobacteria</taxon>
        <taxon>Acetobacterales</taxon>
        <taxon>Acetobacteraceae</taxon>
        <taxon>Rhodopila</taxon>
    </lineage>
</organism>
<dbReference type="InterPro" id="IPR002712">
    <property type="entry name" value="CcdB"/>
</dbReference>
<keyword evidence="4" id="KW-0805">Transcription regulation</keyword>
<dbReference type="GO" id="GO:0006276">
    <property type="term" value="P:plasmid maintenance"/>
    <property type="evidence" value="ECO:0007669"/>
    <property type="project" value="InterPro"/>
</dbReference>
<comment type="similarity">
    <text evidence="1">Belongs to the CcdB toxin family.</text>
</comment>
<dbReference type="OrthoDB" id="9813510at2"/>
<keyword evidence="9" id="KW-1185">Reference proteome</keyword>
<evidence type="ECO:0000256" key="3">
    <source>
        <dbReference type="ARBA" id="ARBA00022491"/>
    </source>
</evidence>
<dbReference type="AlphaFoldDB" id="A0A2S6MU96"/>
<name>A0A2S6MU96_RHOGL</name>
<proteinExistence type="inferred from homology"/>
<evidence type="ECO:0000256" key="5">
    <source>
        <dbReference type="ARBA" id="ARBA00023163"/>
    </source>
</evidence>
<keyword evidence="5" id="KW-0804">Transcription</keyword>
<gene>
    <name evidence="8" type="ORF">CCS01_31690</name>
</gene>
<dbReference type="Proteomes" id="UP000239724">
    <property type="component" value="Unassembled WGS sequence"/>
</dbReference>
<dbReference type="SUPFAM" id="SSF50118">
    <property type="entry name" value="Cell growth inhibitor/plasmid maintenance toxic component"/>
    <property type="match status" value="1"/>
</dbReference>
<dbReference type="Gene3D" id="2.30.30.110">
    <property type="match status" value="1"/>
</dbReference>
<keyword evidence="3" id="KW-0678">Repressor</keyword>
<dbReference type="Pfam" id="PF01845">
    <property type="entry name" value="CcdB"/>
    <property type="match status" value="1"/>
</dbReference>
<evidence type="ECO:0000313" key="9">
    <source>
        <dbReference type="Proteomes" id="UP000239724"/>
    </source>
</evidence>
<dbReference type="RefSeq" id="WP_104523297.1">
    <property type="nucleotide sequence ID" value="NZ_NHRY01000276.1"/>
</dbReference>
<protein>
    <recommendedName>
        <fullName evidence="2">Toxin CcdB</fullName>
    </recommendedName>
    <alternativeName>
        <fullName evidence="7">Cytotoxic protein CcdB</fullName>
    </alternativeName>
    <alternativeName>
        <fullName evidence="6">Protein LetD</fullName>
    </alternativeName>
</protein>
<comment type="caution">
    <text evidence="8">The sequence shown here is derived from an EMBL/GenBank/DDBJ whole genome shotgun (WGS) entry which is preliminary data.</text>
</comment>
<dbReference type="GO" id="GO:0008657">
    <property type="term" value="F:DNA topoisomerase type II (double strand cut, ATP-hydrolyzing) inhibitor activity"/>
    <property type="evidence" value="ECO:0007669"/>
    <property type="project" value="InterPro"/>
</dbReference>
<evidence type="ECO:0000256" key="7">
    <source>
        <dbReference type="ARBA" id="ARBA00033135"/>
    </source>
</evidence>
<evidence type="ECO:0000256" key="6">
    <source>
        <dbReference type="ARBA" id="ARBA00029628"/>
    </source>
</evidence>
<accession>A0A2S6MU96</accession>
<reference evidence="8 9" key="1">
    <citation type="journal article" date="2018" name="Arch. Microbiol.">
        <title>New insights into the metabolic potential of the phototrophic purple bacterium Rhodopila globiformis DSM 161(T) from its draft genome sequence and evidence for a vanadium-dependent nitrogenase.</title>
        <authorList>
            <person name="Imhoff J.F."/>
            <person name="Rahn T."/>
            <person name="Kunzel S."/>
            <person name="Neulinger S.C."/>
        </authorList>
    </citation>
    <scope>NUCLEOTIDE SEQUENCE [LARGE SCALE GENOMIC DNA]</scope>
    <source>
        <strain evidence="8 9">DSM 161</strain>
    </source>
</reference>
<evidence type="ECO:0000256" key="2">
    <source>
        <dbReference type="ARBA" id="ARBA00015075"/>
    </source>
</evidence>
<evidence type="ECO:0000313" key="8">
    <source>
        <dbReference type="EMBL" id="PPQ25931.1"/>
    </source>
</evidence>
<evidence type="ECO:0000256" key="1">
    <source>
        <dbReference type="ARBA" id="ARBA00005230"/>
    </source>
</evidence>
<sequence>MARYDLFALPNGQGYVVDIQSDHASAKLRTRVVVPLIPLNALGKLITDLNPVVRIDGQNYVFVAQSLATLTTSEMGERIGSLMADHGDRFTYALDILLTGF</sequence>
<dbReference type="EMBL" id="NHRY01000276">
    <property type="protein sequence ID" value="PPQ25931.1"/>
    <property type="molecule type" value="Genomic_DNA"/>
</dbReference>
<dbReference type="InterPro" id="IPR011067">
    <property type="entry name" value="Plasmid_toxin/cell-grow_inhib"/>
</dbReference>
<evidence type="ECO:0000256" key="4">
    <source>
        <dbReference type="ARBA" id="ARBA00023015"/>
    </source>
</evidence>